<feature type="region of interest" description="Disordered" evidence="9">
    <location>
        <begin position="580"/>
        <end position="630"/>
    </location>
</feature>
<dbReference type="InterPro" id="IPR038664">
    <property type="entry name" value="Gar1/Naf1_Cbf5-bd_sf"/>
</dbReference>
<dbReference type="SUPFAM" id="SSF50447">
    <property type="entry name" value="Translation proteins"/>
    <property type="match status" value="1"/>
</dbReference>
<feature type="compositionally biased region" description="Low complexity" evidence="9">
    <location>
        <begin position="69"/>
        <end position="78"/>
    </location>
</feature>
<keyword evidence="5" id="KW-0698">rRNA processing</keyword>
<feature type="compositionally biased region" description="Polar residues" evidence="9">
    <location>
        <begin position="527"/>
        <end position="537"/>
    </location>
</feature>
<dbReference type="PANTHER" id="PTHR31633:SF1">
    <property type="entry name" value="H_ACA RIBONUCLEOPROTEIN COMPLEX NON-CORE SUBUNIT NAF1"/>
    <property type="match status" value="1"/>
</dbReference>
<dbReference type="GO" id="GO:0005732">
    <property type="term" value="C:sno(s)RNA-containing ribonucleoprotein complex"/>
    <property type="evidence" value="ECO:0007669"/>
    <property type="project" value="InterPro"/>
</dbReference>
<dbReference type="Pfam" id="PF04410">
    <property type="entry name" value="Gar1"/>
    <property type="match status" value="1"/>
</dbReference>
<evidence type="ECO:0000256" key="9">
    <source>
        <dbReference type="SAM" id="MobiDB-lite"/>
    </source>
</evidence>
<comment type="subcellular location">
    <subcellularLocation>
        <location evidence="1">Nucleus</location>
    </subcellularLocation>
</comment>
<evidence type="ECO:0000313" key="10">
    <source>
        <dbReference type="EMBL" id="PXF46765.1"/>
    </source>
</evidence>
<keyword evidence="10" id="KW-0687">Ribonucleoprotein</keyword>
<protein>
    <recommendedName>
        <fullName evidence="3">H/ACA ribonucleoprotein complex non-core subunit NAF1</fullName>
    </recommendedName>
</protein>
<evidence type="ECO:0000313" key="11">
    <source>
        <dbReference type="Proteomes" id="UP000247409"/>
    </source>
</evidence>
<dbReference type="InterPro" id="IPR040309">
    <property type="entry name" value="Naf1"/>
</dbReference>
<keyword evidence="6" id="KW-0597">Phosphoprotein</keyword>
<evidence type="ECO:0000256" key="3">
    <source>
        <dbReference type="ARBA" id="ARBA00021438"/>
    </source>
</evidence>
<feature type="region of interest" description="Disordered" evidence="9">
    <location>
        <begin position="278"/>
        <end position="355"/>
    </location>
</feature>
<comment type="caution">
    <text evidence="10">The sequence shown here is derived from an EMBL/GenBank/DDBJ whole genome shotgun (WGS) entry which is preliminary data.</text>
</comment>
<proteinExistence type="inferred from homology"/>
<name>A0A2V3IXH5_9FLOR</name>
<feature type="region of interest" description="Disordered" evidence="9">
    <location>
        <begin position="52"/>
        <end position="106"/>
    </location>
</feature>
<feature type="compositionally biased region" description="Basic and acidic residues" evidence="9">
    <location>
        <begin position="126"/>
        <end position="138"/>
    </location>
</feature>
<comment type="similarity">
    <text evidence="2">Belongs to the NAF1 family.</text>
</comment>
<evidence type="ECO:0000256" key="7">
    <source>
        <dbReference type="ARBA" id="ARBA00022884"/>
    </source>
</evidence>
<accession>A0A2V3IXH5</accession>
<feature type="region of interest" description="Disordered" evidence="9">
    <location>
        <begin position="473"/>
        <end position="561"/>
    </location>
</feature>
<dbReference type="InterPro" id="IPR009000">
    <property type="entry name" value="Transl_B-barrel_sf"/>
</dbReference>
<dbReference type="AlphaFoldDB" id="A0A2V3IXH5"/>
<evidence type="ECO:0000256" key="4">
    <source>
        <dbReference type="ARBA" id="ARBA00022517"/>
    </source>
</evidence>
<feature type="region of interest" description="Disordered" evidence="9">
    <location>
        <begin position="1"/>
        <end position="33"/>
    </location>
</feature>
<dbReference type="STRING" id="448386.A0A2V3IXH5"/>
<evidence type="ECO:0000256" key="1">
    <source>
        <dbReference type="ARBA" id="ARBA00004123"/>
    </source>
</evidence>
<evidence type="ECO:0000256" key="6">
    <source>
        <dbReference type="ARBA" id="ARBA00022553"/>
    </source>
</evidence>
<keyword evidence="8" id="KW-0539">Nucleus</keyword>
<feature type="compositionally biased region" description="Low complexity" evidence="9">
    <location>
        <begin position="86"/>
        <end position="99"/>
    </location>
</feature>
<evidence type="ECO:0000256" key="5">
    <source>
        <dbReference type="ARBA" id="ARBA00022552"/>
    </source>
</evidence>
<feature type="compositionally biased region" description="Acidic residues" evidence="9">
    <location>
        <begin position="286"/>
        <end position="302"/>
    </location>
</feature>
<gene>
    <name evidence="10" type="ORF">BWQ96_03456</name>
</gene>
<organism evidence="10 11">
    <name type="scientific">Gracilariopsis chorda</name>
    <dbReference type="NCBI Taxonomy" id="448386"/>
    <lineage>
        <taxon>Eukaryota</taxon>
        <taxon>Rhodophyta</taxon>
        <taxon>Florideophyceae</taxon>
        <taxon>Rhodymeniophycidae</taxon>
        <taxon>Gracilariales</taxon>
        <taxon>Gracilariaceae</taxon>
        <taxon>Gracilariopsis</taxon>
    </lineage>
</organism>
<reference evidence="10 11" key="1">
    <citation type="journal article" date="2018" name="Mol. Biol. Evol.">
        <title>Analysis of the draft genome of the red seaweed Gracilariopsis chorda provides insights into genome size evolution in Rhodophyta.</title>
        <authorList>
            <person name="Lee J."/>
            <person name="Yang E.C."/>
            <person name="Graf L."/>
            <person name="Yang J.H."/>
            <person name="Qiu H."/>
            <person name="Zel Zion U."/>
            <person name="Chan C.X."/>
            <person name="Stephens T.G."/>
            <person name="Weber A.P.M."/>
            <person name="Boo G.H."/>
            <person name="Boo S.M."/>
            <person name="Kim K.M."/>
            <person name="Shin Y."/>
            <person name="Jung M."/>
            <person name="Lee S.J."/>
            <person name="Yim H.S."/>
            <person name="Lee J.H."/>
            <person name="Bhattacharya D."/>
            <person name="Yoon H.S."/>
        </authorList>
    </citation>
    <scope>NUCLEOTIDE SEQUENCE [LARGE SCALE GENOMIC DNA]</scope>
    <source>
        <strain evidence="10 11">SKKU-2015</strain>
        <tissue evidence="10">Whole body</tissue>
    </source>
</reference>
<dbReference type="PANTHER" id="PTHR31633">
    <property type="entry name" value="H/ACA RIBONUCLEOPROTEIN COMPLEX NON-CORE SUBUNIT NAF1"/>
    <property type="match status" value="1"/>
</dbReference>
<feature type="region of interest" description="Disordered" evidence="9">
    <location>
        <begin position="404"/>
        <end position="424"/>
    </location>
</feature>
<sequence length="630" mass="68043">MSEQALDTSTQQAALEQPASELRHDAAGTLKPKEASVTDLVAWIFDAATSGVRQRSRDNMSLDVNVGNSKSQSSSESSEGSESESSESSFASSSSSSDSSEPEKPALPLKSAIDAIKELIEEDKTDSDQKHLRSRNEVDPGTIKLPRPNIIVSADDEIYPVGKIMSVLESVVIVSTGKDCLLDQNSEAPQAPANRISFSQATNLNLVSALDHDSVLCFENRQLFGLIDETFGPVDNPFYVVRFNNEEERDSAGAAKGRTVFAVKHKSKWVKGSELQTKGYDTSNWNDEEVTATDDFSDDEDERAAKQAEKRAKKREAEPAAAGFTKRRRFGQPNVTGEVRGNPSRHHKGLQNGRVDGRNFAARQAGEPNHRSQPQHMYDPMTPSMWPGTSSTPRAAYHQEQLRPANSVHGQGSEELLTPTSFKGTAGGIPPPFYGFGVQVPGQFNNQIPPGVSSNLHGPQRFRSLYPADVAGNPNRPRHAGFFPPGSLHPPIAPGSVDRSTMGGPATDFHAVNHSGTMAGLGGPGNPISQHQYSYHNPSHMYPSPPMFTAPDGSPGRRPYSGSYYPGVSNMYSNNAYGGHQSRMSEARPAHMAGYRSGVEQARYPEPHQGGGHTTRPPARSYPPGTGGQG</sequence>
<keyword evidence="4" id="KW-0690">Ribosome biogenesis</keyword>
<evidence type="ECO:0000256" key="2">
    <source>
        <dbReference type="ARBA" id="ARBA00009801"/>
    </source>
</evidence>
<dbReference type="GO" id="GO:0003723">
    <property type="term" value="F:RNA binding"/>
    <property type="evidence" value="ECO:0007669"/>
    <property type="project" value="UniProtKB-KW"/>
</dbReference>
<keyword evidence="7" id="KW-0694">RNA-binding</keyword>
<dbReference type="GO" id="GO:0001522">
    <property type="term" value="P:pseudouridine synthesis"/>
    <property type="evidence" value="ECO:0007669"/>
    <property type="project" value="InterPro"/>
</dbReference>
<dbReference type="Proteomes" id="UP000247409">
    <property type="component" value="Unassembled WGS sequence"/>
</dbReference>
<feature type="region of interest" description="Disordered" evidence="9">
    <location>
        <begin position="121"/>
        <end position="140"/>
    </location>
</feature>
<feature type="compositionally biased region" description="Basic and acidic residues" evidence="9">
    <location>
        <begin position="21"/>
        <end position="33"/>
    </location>
</feature>
<dbReference type="EMBL" id="NBIV01000033">
    <property type="protein sequence ID" value="PXF46765.1"/>
    <property type="molecule type" value="Genomic_DNA"/>
</dbReference>
<dbReference type="GO" id="GO:0000493">
    <property type="term" value="P:box H/ACA snoRNP assembly"/>
    <property type="evidence" value="ECO:0007669"/>
    <property type="project" value="InterPro"/>
</dbReference>
<evidence type="ECO:0000256" key="8">
    <source>
        <dbReference type="ARBA" id="ARBA00023242"/>
    </source>
</evidence>
<feature type="compositionally biased region" description="Polar residues" evidence="9">
    <location>
        <begin position="1"/>
        <end position="14"/>
    </location>
</feature>
<dbReference type="InterPro" id="IPR007504">
    <property type="entry name" value="H/ACA_rnp_Gar1/Naf1"/>
</dbReference>
<feature type="compositionally biased region" description="Basic and acidic residues" evidence="9">
    <location>
        <begin position="303"/>
        <end position="318"/>
    </location>
</feature>
<dbReference type="OrthoDB" id="6011at2759"/>
<keyword evidence="11" id="KW-1185">Reference proteome</keyword>
<dbReference type="GO" id="GO:0005634">
    <property type="term" value="C:nucleus"/>
    <property type="evidence" value="ECO:0007669"/>
    <property type="project" value="UniProtKB-SubCell"/>
</dbReference>
<dbReference type="GO" id="GO:0006364">
    <property type="term" value="P:rRNA processing"/>
    <property type="evidence" value="ECO:0007669"/>
    <property type="project" value="UniProtKB-KW"/>
</dbReference>
<dbReference type="Gene3D" id="2.40.10.230">
    <property type="entry name" value="Probable tRNA pseudouridine synthase domain"/>
    <property type="match status" value="1"/>
</dbReference>